<evidence type="ECO:0000256" key="1">
    <source>
        <dbReference type="ARBA" id="ARBA00004648"/>
    </source>
</evidence>
<dbReference type="OMA" id="GGARNMS"/>
<keyword evidence="13" id="KW-1185">Reference proteome</keyword>
<keyword evidence="5" id="KW-0256">Endoplasmic reticulum</keyword>
<feature type="compositionally biased region" description="Gly residues" evidence="10">
    <location>
        <begin position="241"/>
        <end position="276"/>
    </location>
</feature>
<dbReference type="InterPro" id="IPR006121">
    <property type="entry name" value="HMA_dom"/>
</dbReference>
<feature type="compositionally biased region" description="Basic and acidic residues" evidence="10">
    <location>
        <begin position="337"/>
        <end position="353"/>
    </location>
</feature>
<dbReference type="EMBL" id="LRBV02000003">
    <property type="status" value="NOT_ANNOTATED_CDS"/>
    <property type="molecule type" value="Genomic_DNA"/>
</dbReference>
<feature type="region of interest" description="Disordered" evidence="10">
    <location>
        <begin position="236"/>
        <end position="377"/>
    </location>
</feature>
<keyword evidence="7" id="KW-1133">Transmembrane helix</keyword>
<dbReference type="InterPro" id="IPR007653">
    <property type="entry name" value="SPC3"/>
</dbReference>
<dbReference type="AlphaFoldDB" id="A0A7N2L361"/>
<dbReference type="PANTHER" id="PTHR12804">
    <property type="entry name" value="MICROSOMAL SIGNAL PEPTIDASE 23 KD SUBUNIT SPC22/23"/>
    <property type="match status" value="1"/>
</dbReference>
<evidence type="ECO:0000256" key="4">
    <source>
        <dbReference type="ARBA" id="ARBA00022723"/>
    </source>
</evidence>
<dbReference type="CDD" id="cd00371">
    <property type="entry name" value="HMA"/>
    <property type="match status" value="1"/>
</dbReference>
<reference evidence="12 13" key="1">
    <citation type="journal article" date="2016" name="G3 (Bethesda)">
        <title>First Draft Assembly and Annotation of the Genome of a California Endemic Oak Quercus lobata Nee (Fagaceae).</title>
        <authorList>
            <person name="Sork V.L."/>
            <person name="Fitz-Gibbon S.T."/>
            <person name="Puiu D."/>
            <person name="Crepeau M."/>
            <person name="Gugger P.F."/>
            <person name="Sherman R."/>
            <person name="Stevens K."/>
            <person name="Langley C.H."/>
            <person name="Pellegrini M."/>
            <person name="Salzberg S.L."/>
        </authorList>
    </citation>
    <scope>NUCLEOTIDE SEQUENCE [LARGE SCALE GENOMIC DNA]</scope>
    <source>
        <strain evidence="12 13">cv. SW786</strain>
    </source>
</reference>
<dbReference type="InParanoid" id="A0A7N2L361"/>
<keyword evidence="8" id="KW-0472">Membrane</keyword>
<dbReference type="Gramene" id="QL03p004799:mrna">
    <property type="protein sequence ID" value="QL03p004799:mrna"/>
    <property type="gene ID" value="QL03p004799"/>
</dbReference>
<feature type="region of interest" description="Disordered" evidence="10">
    <location>
        <begin position="95"/>
        <end position="133"/>
    </location>
</feature>
<dbReference type="GO" id="GO:0046872">
    <property type="term" value="F:metal ion binding"/>
    <property type="evidence" value="ECO:0007669"/>
    <property type="project" value="UniProtKB-KW"/>
</dbReference>
<keyword evidence="4" id="KW-0479">Metal-binding</keyword>
<feature type="compositionally biased region" description="Gly residues" evidence="10">
    <location>
        <begin position="316"/>
        <end position="331"/>
    </location>
</feature>
<dbReference type="Pfam" id="PF00403">
    <property type="entry name" value="HMA"/>
    <property type="match status" value="1"/>
</dbReference>
<dbReference type="GO" id="GO:0045047">
    <property type="term" value="P:protein targeting to ER"/>
    <property type="evidence" value="ECO:0007669"/>
    <property type="project" value="TreeGrafter"/>
</dbReference>
<evidence type="ECO:0000256" key="6">
    <source>
        <dbReference type="ARBA" id="ARBA00022968"/>
    </source>
</evidence>
<dbReference type="FunCoup" id="A0A7N2L361">
    <property type="interactions" value="1332"/>
</dbReference>
<dbReference type="PANTHER" id="PTHR12804:SF0">
    <property type="entry name" value="SIGNAL PEPTIDASE COMPLEX SUBUNIT 3"/>
    <property type="match status" value="1"/>
</dbReference>
<evidence type="ECO:0000256" key="7">
    <source>
        <dbReference type="ARBA" id="ARBA00022989"/>
    </source>
</evidence>
<feature type="compositionally biased region" description="Gly residues" evidence="10">
    <location>
        <begin position="284"/>
        <end position="295"/>
    </location>
</feature>
<dbReference type="InterPro" id="IPR036163">
    <property type="entry name" value="HMA_dom_sf"/>
</dbReference>
<dbReference type="Proteomes" id="UP000594261">
    <property type="component" value="Chromosome 3"/>
</dbReference>
<organism evidence="12 13">
    <name type="scientific">Quercus lobata</name>
    <name type="common">Valley oak</name>
    <dbReference type="NCBI Taxonomy" id="97700"/>
    <lineage>
        <taxon>Eukaryota</taxon>
        <taxon>Viridiplantae</taxon>
        <taxon>Streptophyta</taxon>
        <taxon>Embryophyta</taxon>
        <taxon>Tracheophyta</taxon>
        <taxon>Spermatophyta</taxon>
        <taxon>Magnoliopsida</taxon>
        <taxon>eudicotyledons</taxon>
        <taxon>Gunneridae</taxon>
        <taxon>Pentapetalae</taxon>
        <taxon>rosids</taxon>
        <taxon>fabids</taxon>
        <taxon>Fagales</taxon>
        <taxon>Fagaceae</taxon>
        <taxon>Quercus</taxon>
    </lineage>
</organism>
<dbReference type="PROSITE" id="PS50846">
    <property type="entry name" value="HMA_2"/>
    <property type="match status" value="1"/>
</dbReference>
<evidence type="ECO:0000256" key="5">
    <source>
        <dbReference type="ARBA" id="ARBA00022824"/>
    </source>
</evidence>
<sequence length="779" mass="84472">MNKQDVMKMQSCVLRVNIHCDGCKQKVKKLLQKMDGVHSTNIDAEQGRVTVTGVVDPVKLIKKLEKSGKHAELWGPQKGSNYNQNQLNNQFKNMQFEHGKGGKDNKSQKGGKDQKGGHGQQPQHQMKGAKDLKVPIKDQKSVKFSFPEDEFDDEFDEFDDEFDEFDDEFDDEEFDDGDYEFAQGHHLPNNKMGPVMGKGHGPYGPNFTMNGPPMNDKWGGGGGGGNAKKGGVIDIPLEVKGGMGGNKDGKNGNGGKKGGGGGGGGNKKGGKQNKGGGGEKKGGKSGGGFLGGLLGFGRSSSKRESGTDKGTNNHGSKGGGGGNNNGNGGKKGGAKNDGVHESNKKKNNFHDIDVAFTNHGKGNKGGGGGGGGGGNVGQMAQRGQMDQMGQMGLKGNYPMGQMGQGGQMGHMGSYPMGQMRQGGPMGNMGNYPMAQMGGYPAVQGLPATTAMNGGYYQGMGPGMGPGNPYNQQQYMAMMMMNQQRANGNDMYQPMMYARPHPGVNYMPGPPMPHPAQSDPYTHMFSDENTASFFLSGSRFELFPSKIRQSGTSKPKRLQSVAADMEVELDDGLKRITQLFTITTTTEESNKAKRVFTKPKTLSRNHQEHTRTKMHSFGYRANALLTFAVTILALMCAMASFSDNLNHPSPSSSVQVLNVNWFQKQPNGNDEVSLTLNISADLQSLFTWNTKQVFVFLAAEYETPKNSLNQISLWDGIIASKEHAKFWTHTSNKYRFIDQGSNLRGKEFNLTLHWHVMPKTGKMFADKLVMSGYHLPKEYR</sequence>
<protein>
    <recommendedName>
        <fullName evidence="9">Signal peptidase complex subunit 3</fullName>
    </recommendedName>
</protein>
<reference evidence="12" key="2">
    <citation type="submission" date="2021-01" db="UniProtKB">
        <authorList>
            <consortium name="EnsemblPlants"/>
        </authorList>
    </citation>
    <scope>IDENTIFICATION</scope>
</reference>
<dbReference type="Gene3D" id="3.30.70.100">
    <property type="match status" value="1"/>
</dbReference>
<evidence type="ECO:0000256" key="10">
    <source>
        <dbReference type="SAM" id="MobiDB-lite"/>
    </source>
</evidence>
<name>A0A7N2L361_QUELO</name>
<dbReference type="GO" id="GO:0005787">
    <property type="term" value="C:signal peptidase complex"/>
    <property type="evidence" value="ECO:0007669"/>
    <property type="project" value="InterPro"/>
</dbReference>
<feature type="compositionally biased region" description="Gly residues" evidence="10">
    <location>
        <begin position="363"/>
        <end position="376"/>
    </location>
</feature>
<dbReference type="Pfam" id="PF04573">
    <property type="entry name" value="SPC22"/>
    <property type="match status" value="1"/>
</dbReference>
<dbReference type="GO" id="GO:0006465">
    <property type="term" value="P:signal peptide processing"/>
    <property type="evidence" value="ECO:0007669"/>
    <property type="project" value="InterPro"/>
</dbReference>
<evidence type="ECO:0000256" key="3">
    <source>
        <dbReference type="ARBA" id="ARBA00022692"/>
    </source>
</evidence>
<evidence type="ECO:0000256" key="8">
    <source>
        <dbReference type="ARBA" id="ARBA00023136"/>
    </source>
</evidence>
<feature type="domain" description="HMA" evidence="11">
    <location>
        <begin position="9"/>
        <end position="72"/>
    </location>
</feature>
<accession>A0A7N2L361</accession>
<keyword evidence="3" id="KW-0812">Transmembrane</keyword>
<evidence type="ECO:0000256" key="9">
    <source>
        <dbReference type="ARBA" id="ARBA00029556"/>
    </source>
</evidence>
<evidence type="ECO:0000313" key="12">
    <source>
        <dbReference type="EnsemblPlants" id="QL03p004799:mrna"/>
    </source>
</evidence>
<keyword evidence="6" id="KW-0735">Signal-anchor</keyword>
<dbReference type="FunFam" id="3.30.70.100:FF:000008">
    <property type="entry name" value="Copper transport protein ATOX1"/>
    <property type="match status" value="1"/>
</dbReference>
<evidence type="ECO:0000256" key="2">
    <source>
        <dbReference type="ARBA" id="ARBA00009289"/>
    </source>
</evidence>
<comment type="subcellular location">
    <subcellularLocation>
        <location evidence="1">Endoplasmic reticulum membrane</location>
        <topology evidence="1">Single-pass type II membrane protein</topology>
    </subcellularLocation>
</comment>
<evidence type="ECO:0000259" key="11">
    <source>
        <dbReference type="PROSITE" id="PS50846"/>
    </source>
</evidence>
<evidence type="ECO:0000313" key="13">
    <source>
        <dbReference type="Proteomes" id="UP000594261"/>
    </source>
</evidence>
<feature type="compositionally biased region" description="Basic and acidic residues" evidence="10">
    <location>
        <begin position="95"/>
        <end position="116"/>
    </location>
</feature>
<dbReference type="SUPFAM" id="SSF55008">
    <property type="entry name" value="HMA, heavy metal-associated domain"/>
    <property type="match status" value="1"/>
</dbReference>
<comment type="similarity">
    <text evidence="2">Belongs to the SPCS3 family.</text>
</comment>
<dbReference type="EnsemblPlants" id="QL03p004799:mrna">
    <property type="protein sequence ID" value="QL03p004799:mrna"/>
    <property type="gene ID" value="QL03p004799"/>
</dbReference>
<proteinExistence type="inferred from homology"/>